<feature type="compositionally biased region" description="Basic and acidic residues" evidence="2">
    <location>
        <begin position="113"/>
        <end position="123"/>
    </location>
</feature>
<dbReference type="GeneID" id="59349771"/>
<gene>
    <name evidence="3" type="ORF">MIND_01067800</name>
</gene>
<comment type="caution">
    <text evidence="3">The sequence shown here is derived from an EMBL/GenBank/DDBJ whole genome shotgun (WGS) entry which is preliminary data.</text>
</comment>
<reference evidence="3" key="1">
    <citation type="submission" date="2020-05" db="EMBL/GenBank/DDBJ databases">
        <title>Mycena genomes resolve the evolution of fungal bioluminescence.</title>
        <authorList>
            <person name="Tsai I.J."/>
        </authorList>
    </citation>
    <scope>NUCLEOTIDE SEQUENCE</scope>
    <source>
        <strain evidence="3">171206Taipei</strain>
    </source>
</reference>
<feature type="compositionally biased region" description="Polar residues" evidence="2">
    <location>
        <begin position="144"/>
        <end position="160"/>
    </location>
</feature>
<name>A0A8H6SAS3_9AGAR</name>
<keyword evidence="4" id="KW-1185">Reference proteome</keyword>
<evidence type="ECO:0000256" key="2">
    <source>
        <dbReference type="SAM" id="MobiDB-lite"/>
    </source>
</evidence>
<organism evidence="3 4">
    <name type="scientific">Mycena indigotica</name>
    <dbReference type="NCBI Taxonomy" id="2126181"/>
    <lineage>
        <taxon>Eukaryota</taxon>
        <taxon>Fungi</taxon>
        <taxon>Dikarya</taxon>
        <taxon>Basidiomycota</taxon>
        <taxon>Agaricomycotina</taxon>
        <taxon>Agaricomycetes</taxon>
        <taxon>Agaricomycetidae</taxon>
        <taxon>Agaricales</taxon>
        <taxon>Marasmiineae</taxon>
        <taxon>Mycenaceae</taxon>
        <taxon>Mycena</taxon>
    </lineage>
</organism>
<sequence length="459" mass="52433">MPPQRPTLEDTANSVVDVFRPYLQSLQDEYNDLRRSSDEATIRCKALEQKHQQLVSTLKMVGIAYEDDKFRFSDQWKVIPELNNRDLSPQDILAALENFQSRSIPTSTSDRVSGIRDENHDAATRANVPRFSPLETSVRKDSQLENSISSSEEPQTSAGQRLQLGLPGPPATRKRKSSDVQLESGERNKLARRSDASEKMRNSDSPIVNKMFKAFMAKSRGPPTTTAEYKSFFLGGLDLDLKKEDRELAAWVRASKGFLVPPETNNKREWHSAWMEAMSDVFPAETKRDNVVCTLPSTQPPSNLDDYSHLLQLENVLEKHSELQGTQLLFDHILSATAAIDFAYEHCLRSEEQKIKFTKLRYIHQFKNTHFEDISDDYDQCCSRIKTTHQNHYMLWRARVYGKDITTRNRILDAYKALGPQILLDPAFSTPKMRQVSASYPHFVAQTLQNLPSCGTRFV</sequence>
<feature type="coiled-coil region" evidence="1">
    <location>
        <begin position="23"/>
        <end position="50"/>
    </location>
</feature>
<feature type="compositionally biased region" description="Basic and acidic residues" evidence="2">
    <location>
        <begin position="184"/>
        <end position="202"/>
    </location>
</feature>
<evidence type="ECO:0000313" key="4">
    <source>
        <dbReference type="Proteomes" id="UP000636479"/>
    </source>
</evidence>
<dbReference type="EMBL" id="JACAZF010000009">
    <property type="protein sequence ID" value="KAF7295286.1"/>
    <property type="molecule type" value="Genomic_DNA"/>
</dbReference>
<evidence type="ECO:0000256" key="1">
    <source>
        <dbReference type="SAM" id="Coils"/>
    </source>
</evidence>
<dbReference type="RefSeq" id="XP_037216649.1">
    <property type="nucleotide sequence ID" value="XM_037367255.1"/>
</dbReference>
<dbReference type="Proteomes" id="UP000636479">
    <property type="component" value="Unassembled WGS sequence"/>
</dbReference>
<evidence type="ECO:0000313" key="3">
    <source>
        <dbReference type="EMBL" id="KAF7295286.1"/>
    </source>
</evidence>
<proteinExistence type="predicted"/>
<feature type="region of interest" description="Disordered" evidence="2">
    <location>
        <begin position="104"/>
        <end position="205"/>
    </location>
</feature>
<protein>
    <submittedName>
        <fullName evidence="3">Uncharacterized protein</fullName>
    </submittedName>
</protein>
<dbReference type="AlphaFoldDB" id="A0A8H6SAS3"/>
<accession>A0A8H6SAS3</accession>
<dbReference type="OrthoDB" id="10591920at2759"/>
<keyword evidence="1" id="KW-0175">Coiled coil</keyword>